<feature type="region of interest" description="Disordered" evidence="1">
    <location>
        <begin position="64"/>
        <end position="95"/>
    </location>
</feature>
<proteinExistence type="predicted"/>
<feature type="signal peptide" evidence="2">
    <location>
        <begin position="1"/>
        <end position="32"/>
    </location>
</feature>
<comment type="caution">
    <text evidence="3">The sequence shown here is derived from an EMBL/GenBank/DDBJ whole genome shotgun (WGS) entry which is preliminary data.</text>
</comment>
<dbReference type="RefSeq" id="WP_275809110.1">
    <property type="nucleotide sequence ID" value="NZ_BAAANM010000012.1"/>
</dbReference>
<evidence type="ECO:0000256" key="2">
    <source>
        <dbReference type="SAM" id="SignalP"/>
    </source>
</evidence>
<accession>A0ABT5YUJ8</accession>
<evidence type="ECO:0000256" key="1">
    <source>
        <dbReference type="SAM" id="MobiDB-lite"/>
    </source>
</evidence>
<keyword evidence="2" id="KW-0732">Signal</keyword>
<name>A0ABT5YUJ8_9ACTN</name>
<feature type="chain" id="PRO_5045486326" evidence="2">
    <location>
        <begin position="33"/>
        <end position="106"/>
    </location>
</feature>
<keyword evidence="4" id="KW-1185">Reference proteome</keyword>
<dbReference type="EMBL" id="JARHTQ010000002">
    <property type="protein sequence ID" value="MDF2255224.1"/>
    <property type="molecule type" value="Genomic_DNA"/>
</dbReference>
<sequence>MKSPLVRRIATLGLAGTALVSLTAGTGAQAFAAENGSTTPAQATAFPALNPAALQAAIETRPTDGASGAIARIGEPGQLWKGSTPRPTSTTSSAICSRAACCPPGS</sequence>
<evidence type="ECO:0000313" key="3">
    <source>
        <dbReference type="EMBL" id="MDF2255224.1"/>
    </source>
</evidence>
<protein>
    <submittedName>
        <fullName evidence="3">Uncharacterized protein</fullName>
    </submittedName>
</protein>
<gene>
    <name evidence="3" type="ORF">P2L57_05635</name>
</gene>
<evidence type="ECO:0000313" key="4">
    <source>
        <dbReference type="Proteomes" id="UP001220022"/>
    </source>
</evidence>
<feature type="compositionally biased region" description="Low complexity" evidence="1">
    <location>
        <begin position="83"/>
        <end position="93"/>
    </location>
</feature>
<organism evidence="3 4">
    <name type="scientific">Streptantibioticus ferralitis</name>
    <dbReference type="NCBI Taxonomy" id="236510"/>
    <lineage>
        <taxon>Bacteria</taxon>
        <taxon>Bacillati</taxon>
        <taxon>Actinomycetota</taxon>
        <taxon>Actinomycetes</taxon>
        <taxon>Kitasatosporales</taxon>
        <taxon>Streptomycetaceae</taxon>
        <taxon>Streptantibioticus</taxon>
    </lineage>
</organism>
<reference evidence="3 4" key="1">
    <citation type="submission" date="2023-03" db="EMBL/GenBank/DDBJ databases">
        <title>Draft genome sequence of type strain Streptomyces ferralitis JCM 14344.</title>
        <authorList>
            <person name="Klaysubun C."/>
            <person name="Duangmal K."/>
        </authorList>
    </citation>
    <scope>NUCLEOTIDE SEQUENCE [LARGE SCALE GENOMIC DNA]</scope>
    <source>
        <strain evidence="3 4">JCM 14344</strain>
    </source>
</reference>
<dbReference type="Proteomes" id="UP001220022">
    <property type="component" value="Unassembled WGS sequence"/>
</dbReference>